<accession>A0AAE3GMY2</accession>
<organism evidence="2 3">
    <name type="scientific">Goodfellowiella coeruleoviolacea</name>
    <dbReference type="NCBI Taxonomy" id="334858"/>
    <lineage>
        <taxon>Bacteria</taxon>
        <taxon>Bacillati</taxon>
        <taxon>Actinomycetota</taxon>
        <taxon>Actinomycetes</taxon>
        <taxon>Pseudonocardiales</taxon>
        <taxon>Pseudonocardiaceae</taxon>
        <taxon>Goodfellowiella</taxon>
    </lineage>
</organism>
<dbReference type="InterPro" id="IPR029068">
    <property type="entry name" value="Glyas_Bleomycin-R_OHBP_Dase"/>
</dbReference>
<dbReference type="Gene3D" id="3.10.180.10">
    <property type="entry name" value="2,3-Dihydroxybiphenyl 1,2-Dioxygenase, domain 1"/>
    <property type="match status" value="1"/>
</dbReference>
<reference evidence="2" key="1">
    <citation type="submission" date="2022-06" db="EMBL/GenBank/DDBJ databases">
        <title>Genomic Encyclopedia of Archaeal and Bacterial Type Strains, Phase II (KMG-II): from individual species to whole genera.</title>
        <authorList>
            <person name="Goeker M."/>
        </authorList>
    </citation>
    <scope>NUCLEOTIDE SEQUENCE</scope>
    <source>
        <strain evidence="2">DSM 43935</strain>
    </source>
</reference>
<dbReference type="PROSITE" id="PS51819">
    <property type="entry name" value="VOC"/>
    <property type="match status" value="1"/>
</dbReference>
<proteinExistence type="predicted"/>
<gene>
    <name evidence="2" type="ORF">LX83_007090</name>
</gene>
<dbReference type="Pfam" id="PF00903">
    <property type="entry name" value="Glyoxalase"/>
    <property type="match status" value="1"/>
</dbReference>
<evidence type="ECO:0000259" key="1">
    <source>
        <dbReference type="PROSITE" id="PS51819"/>
    </source>
</evidence>
<name>A0AAE3GMY2_9PSEU</name>
<dbReference type="EMBL" id="JAMTCK010000026">
    <property type="protein sequence ID" value="MCP2170199.1"/>
    <property type="molecule type" value="Genomic_DNA"/>
</dbReference>
<dbReference type="InterPro" id="IPR004360">
    <property type="entry name" value="Glyas_Fos-R_dOase_dom"/>
</dbReference>
<dbReference type="InterPro" id="IPR037523">
    <property type="entry name" value="VOC_core"/>
</dbReference>
<sequence>MIRRTASVAVPVTDQDEALRFFVDLLGFEKRVDVPMGEGRRWIEVAPAGSDTVITPYTWLDHHDDRVGGFSRLVFECADVQRAHQELSARGVEFSLGPDDSPGGKFAYFKDPFGNVYVLAEQEP</sequence>
<dbReference type="PANTHER" id="PTHR36437:SF2">
    <property type="entry name" value="GLYOXALASE_BLEOMYCIN RESISTANCE PROTEIN_DIOXYGENASE"/>
    <property type="match status" value="1"/>
</dbReference>
<feature type="domain" description="VOC" evidence="1">
    <location>
        <begin position="4"/>
        <end position="122"/>
    </location>
</feature>
<dbReference type="Proteomes" id="UP001206128">
    <property type="component" value="Unassembled WGS sequence"/>
</dbReference>
<dbReference type="AlphaFoldDB" id="A0AAE3GMY2"/>
<comment type="caution">
    <text evidence="2">The sequence shown here is derived from an EMBL/GenBank/DDBJ whole genome shotgun (WGS) entry which is preliminary data.</text>
</comment>
<evidence type="ECO:0000313" key="2">
    <source>
        <dbReference type="EMBL" id="MCP2170199.1"/>
    </source>
</evidence>
<dbReference type="RefSeq" id="WP_253780189.1">
    <property type="nucleotide sequence ID" value="NZ_JAMTCK010000026.1"/>
</dbReference>
<keyword evidence="3" id="KW-1185">Reference proteome</keyword>
<dbReference type="PANTHER" id="PTHR36437">
    <property type="entry name" value="GLYOXALASE/BLEOMYCIN RESISTANCE PROTEIN/DIOXYGENASE"/>
    <property type="match status" value="1"/>
</dbReference>
<evidence type="ECO:0000313" key="3">
    <source>
        <dbReference type="Proteomes" id="UP001206128"/>
    </source>
</evidence>
<protein>
    <submittedName>
        <fullName evidence="2">Catechol 2,3-dioxygenase</fullName>
    </submittedName>
</protein>
<dbReference type="SUPFAM" id="SSF54593">
    <property type="entry name" value="Glyoxalase/Bleomycin resistance protein/Dihydroxybiphenyl dioxygenase"/>
    <property type="match status" value="1"/>
</dbReference>